<dbReference type="Gene3D" id="3.40.390.10">
    <property type="entry name" value="Collagenase (Catalytic Domain)"/>
    <property type="match status" value="1"/>
</dbReference>
<gene>
    <name evidence="2" type="ORF">EJ04DRAFT_537905</name>
</gene>
<dbReference type="SUPFAM" id="SSF52266">
    <property type="entry name" value="SGNH hydrolase"/>
    <property type="match status" value="1"/>
</dbReference>
<dbReference type="GO" id="GO:0004222">
    <property type="term" value="F:metalloendopeptidase activity"/>
    <property type="evidence" value="ECO:0007669"/>
    <property type="project" value="InterPro"/>
</dbReference>
<dbReference type="Proteomes" id="UP000799444">
    <property type="component" value="Unassembled WGS sequence"/>
</dbReference>
<keyword evidence="3" id="KW-1185">Reference proteome</keyword>
<dbReference type="AlphaFoldDB" id="A0A9P4UUW7"/>
<dbReference type="Gene3D" id="3.40.50.1110">
    <property type="entry name" value="SGNH hydrolase"/>
    <property type="match status" value="1"/>
</dbReference>
<dbReference type="EMBL" id="ML996248">
    <property type="protein sequence ID" value="KAF2729342.1"/>
    <property type="molecule type" value="Genomic_DNA"/>
</dbReference>
<dbReference type="PANTHER" id="PTHR37981:SF1">
    <property type="entry name" value="SGNH HYDROLASE-TYPE ESTERASE DOMAIN-CONTAINING PROTEIN"/>
    <property type="match status" value="1"/>
</dbReference>
<comment type="caution">
    <text evidence="2">The sequence shown here is derived from an EMBL/GenBank/DDBJ whole genome shotgun (WGS) entry which is preliminary data.</text>
</comment>
<proteinExistence type="predicted"/>
<dbReference type="Pfam" id="PF14521">
    <property type="entry name" value="Aspzincin_M35"/>
    <property type="match status" value="1"/>
</dbReference>
<evidence type="ECO:0000313" key="3">
    <source>
        <dbReference type="Proteomes" id="UP000799444"/>
    </source>
</evidence>
<protein>
    <submittedName>
        <fullName evidence="2">SGNH hydrolase</fullName>
    </submittedName>
</protein>
<dbReference type="OrthoDB" id="21678at2759"/>
<feature type="domain" description="Lysine-specific metallo-endopeptidase" evidence="1">
    <location>
        <begin position="7"/>
        <end position="150"/>
    </location>
</feature>
<organism evidence="2 3">
    <name type="scientific">Polyplosphaeria fusca</name>
    <dbReference type="NCBI Taxonomy" id="682080"/>
    <lineage>
        <taxon>Eukaryota</taxon>
        <taxon>Fungi</taxon>
        <taxon>Dikarya</taxon>
        <taxon>Ascomycota</taxon>
        <taxon>Pezizomycotina</taxon>
        <taxon>Dothideomycetes</taxon>
        <taxon>Pleosporomycetidae</taxon>
        <taxon>Pleosporales</taxon>
        <taxon>Tetraplosphaeriaceae</taxon>
        <taxon>Polyplosphaeria</taxon>
    </lineage>
</organism>
<dbReference type="InterPro" id="IPR024079">
    <property type="entry name" value="MetalloPept_cat_dom_sf"/>
</dbReference>
<sequence>MASTAANDVQKGGYFDTFFAESLRLDPEFSNHISESFKRISDMATGTSGSYKFKVTCDQTTPFCDKKNFIAHMNDKKSTMNLCKRFFNEPAIKSTKDRLGECDSMDIRAAQRSRSAILVHEFTHTRYAMLDGEKAYDYAYGLNGNVQLAQGTFDRSCVPYKDKRKVLCPKSGSTPPEEGLCPAERSGGNADSYSFVAAGIYFSTQCNNQVPMPQGITTPSPSLSLPNITSTPGSTPSLPVNITTLITPEPAPTPPADSSLITSDVILPTATPQESSNPTPIPRKYRREVVEPARSDNEIVQKRQSDCPIYDDYIQWDGEAFDSIEGYVAFGDSYGAGMGTGTTTGDACRIGENNFGDLLRKWFDDDSKAYERKVCSGDTTKGLNRQIDEWADPSKATLGTVSISGNDVGFSDLVWYCIITPNTARLGSTNRKNCEDAEQRARDMMNDQGGDGLKAKLKAAYLKILDKSGRSDFHLYVTSYAGFFNVDTTDCDKSTFHYWWAAYNPPSDWPTNRIVYLSQDLRKEINQLVTDLNKVIQSAVQEANNPNGGSQTDRIHFVDVDQTFNAHRWCEQGDYHEPAPQIQSTFFFLSGWPDVSIDGANANTAAVEQAEIESLISTGSIQVPDASNCRSALDSDADPYARAMCNVAEAVSEDPDGPEAKYLADANADIQAGNVTSQHIGWFTPTRQIKTFHPRSPGMVLYRDAILDSMRGVGQI</sequence>
<dbReference type="InterPro" id="IPR037460">
    <property type="entry name" value="SEST-like"/>
</dbReference>
<dbReference type="GO" id="GO:0016788">
    <property type="term" value="F:hydrolase activity, acting on ester bonds"/>
    <property type="evidence" value="ECO:0007669"/>
    <property type="project" value="InterPro"/>
</dbReference>
<dbReference type="InterPro" id="IPR029463">
    <property type="entry name" value="Lys_MEP"/>
</dbReference>
<dbReference type="InterPro" id="IPR036514">
    <property type="entry name" value="SGNH_hydro_sf"/>
</dbReference>
<name>A0A9P4UUW7_9PLEO</name>
<evidence type="ECO:0000313" key="2">
    <source>
        <dbReference type="EMBL" id="KAF2729342.1"/>
    </source>
</evidence>
<dbReference type="SUPFAM" id="SSF55486">
    <property type="entry name" value="Metalloproteases ('zincins'), catalytic domain"/>
    <property type="match status" value="1"/>
</dbReference>
<dbReference type="CDD" id="cd01823">
    <property type="entry name" value="SEST_like"/>
    <property type="match status" value="1"/>
</dbReference>
<evidence type="ECO:0000259" key="1">
    <source>
        <dbReference type="Pfam" id="PF14521"/>
    </source>
</evidence>
<keyword evidence="2" id="KW-0378">Hydrolase</keyword>
<dbReference type="GO" id="GO:0006629">
    <property type="term" value="P:lipid metabolic process"/>
    <property type="evidence" value="ECO:0007669"/>
    <property type="project" value="TreeGrafter"/>
</dbReference>
<dbReference type="PANTHER" id="PTHR37981">
    <property type="entry name" value="LIPASE 2"/>
    <property type="match status" value="1"/>
</dbReference>
<reference evidence="2" key="1">
    <citation type="journal article" date="2020" name="Stud. Mycol.">
        <title>101 Dothideomycetes genomes: a test case for predicting lifestyles and emergence of pathogens.</title>
        <authorList>
            <person name="Haridas S."/>
            <person name="Albert R."/>
            <person name="Binder M."/>
            <person name="Bloem J."/>
            <person name="Labutti K."/>
            <person name="Salamov A."/>
            <person name="Andreopoulos B."/>
            <person name="Baker S."/>
            <person name="Barry K."/>
            <person name="Bills G."/>
            <person name="Bluhm B."/>
            <person name="Cannon C."/>
            <person name="Castanera R."/>
            <person name="Culley D."/>
            <person name="Daum C."/>
            <person name="Ezra D."/>
            <person name="Gonzalez J."/>
            <person name="Henrissat B."/>
            <person name="Kuo A."/>
            <person name="Liang C."/>
            <person name="Lipzen A."/>
            <person name="Lutzoni F."/>
            <person name="Magnuson J."/>
            <person name="Mondo S."/>
            <person name="Nolan M."/>
            <person name="Ohm R."/>
            <person name="Pangilinan J."/>
            <person name="Park H.-J."/>
            <person name="Ramirez L."/>
            <person name="Alfaro M."/>
            <person name="Sun H."/>
            <person name="Tritt A."/>
            <person name="Yoshinaga Y."/>
            <person name="Zwiers L.-H."/>
            <person name="Turgeon B."/>
            <person name="Goodwin S."/>
            <person name="Spatafora J."/>
            <person name="Crous P."/>
            <person name="Grigoriev I."/>
        </authorList>
    </citation>
    <scope>NUCLEOTIDE SEQUENCE</scope>
    <source>
        <strain evidence="2">CBS 125425</strain>
    </source>
</reference>
<accession>A0A9P4UUW7</accession>